<dbReference type="PIRSF" id="PIRSF003095">
    <property type="entry name" value="Trigger_factor"/>
    <property type="match status" value="1"/>
</dbReference>
<evidence type="ECO:0000256" key="9">
    <source>
        <dbReference type="ARBA" id="ARBA00029986"/>
    </source>
</evidence>
<evidence type="ECO:0000256" key="3">
    <source>
        <dbReference type="ARBA" id="ARBA00013194"/>
    </source>
</evidence>
<evidence type="ECO:0000256" key="6">
    <source>
        <dbReference type="ARBA" id="ARBA00023186"/>
    </source>
</evidence>
<evidence type="ECO:0000256" key="2">
    <source>
        <dbReference type="ARBA" id="ARBA00005464"/>
    </source>
</evidence>
<dbReference type="NCBIfam" id="TIGR00115">
    <property type="entry name" value="tig"/>
    <property type="match status" value="1"/>
</dbReference>
<dbReference type="GO" id="GO:0003755">
    <property type="term" value="F:peptidyl-prolyl cis-trans isomerase activity"/>
    <property type="evidence" value="ECO:0007669"/>
    <property type="project" value="UniProtKB-EC"/>
</dbReference>
<keyword evidence="10 12" id="KW-0132">Cell division</keyword>
<evidence type="ECO:0000256" key="12">
    <source>
        <dbReference type="RuleBase" id="RU003914"/>
    </source>
</evidence>
<evidence type="ECO:0000313" key="15">
    <source>
        <dbReference type="Proteomes" id="UP001597327"/>
    </source>
</evidence>
<comment type="subcellular location">
    <subcellularLocation>
        <location evidence="10">Cytoplasm</location>
    </subcellularLocation>
    <text evidence="10">About half TF is bound to the ribosome near the polypeptide exit tunnel while the other half is free in the cytoplasm.</text>
</comment>
<dbReference type="InterPro" id="IPR036611">
    <property type="entry name" value="Trigger_fac_ribosome-bd_sf"/>
</dbReference>
<keyword evidence="7 10" id="KW-0413">Isomerase</keyword>
<evidence type="ECO:0000256" key="10">
    <source>
        <dbReference type="HAMAP-Rule" id="MF_00303"/>
    </source>
</evidence>
<dbReference type="Pfam" id="PF05698">
    <property type="entry name" value="Trigger_C"/>
    <property type="match status" value="1"/>
</dbReference>
<dbReference type="InterPro" id="IPR005215">
    <property type="entry name" value="Trig_fac"/>
</dbReference>
<comment type="domain">
    <text evidence="10">Consists of 3 domains; the N-terminus binds the ribosome, the middle domain has PPIase activity, while the C-terminus has intrinsic chaperone activity on its own.</text>
</comment>
<dbReference type="SUPFAM" id="SSF109998">
    <property type="entry name" value="Triger factor/SurA peptide-binding domain-like"/>
    <property type="match status" value="1"/>
</dbReference>
<dbReference type="HAMAP" id="MF_00303">
    <property type="entry name" value="Trigger_factor_Tig"/>
    <property type="match status" value="1"/>
</dbReference>
<gene>
    <name evidence="10 14" type="primary">tig</name>
    <name evidence="14" type="ORF">ACFSC7_01245</name>
</gene>
<organism evidence="14 15">
    <name type="scientific">Roseibium aestuarii</name>
    <dbReference type="NCBI Taxonomy" id="2600299"/>
    <lineage>
        <taxon>Bacteria</taxon>
        <taxon>Pseudomonadati</taxon>
        <taxon>Pseudomonadota</taxon>
        <taxon>Alphaproteobacteria</taxon>
        <taxon>Hyphomicrobiales</taxon>
        <taxon>Stappiaceae</taxon>
        <taxon>Roseibium</taxon>
    </lineage>
</organism>
<evidence type="ECO:0000313" key="14">
    <source>
        <dbReference type="EMBL" id="MFD1694125.1"/>
    </source>
</evidence>
<sequence length="450" mass="50513">MQVTETLNEGLKRELKIEIPAADLAAKLDTYLDDMKSKVRINGFRPGKVPVAHLKKMYGRQAMAELLSNEIQASTQKALEDRSERPALTPSIDLPDEEAEKILAGDADLSFKMSYDVLPDFEIVDFKGISIERPVVEVADAEVDEQIAEIAKNATPFEAKDGAAENGDQVTMSYLGKLDGEPFEGGADENGKLVLGSGRFIPGFEEQLVGLKAGDTKVIEVTFPEDYPAAHLAGKAVTFDIEVKEVGAPGEAKLDDEFAKNLGLESLDKLKEIIRGQIESQFGAMTRQRVKRQLLDALDEHYSFELPEALLNGEFENVWRQVEEDMKRNEKSFEDEGTTEDEAKAEYRKIAERRVRLGLVLSEIGEKNNIQVTDEEMQRALYDRVRQFPGQEQQVFEFYRNNQQALASLRAPIYEEKVVDFILELAKVTDKSVTKEELEKLVAEDEDEKA</sequence>
<dbReference type="InterPro" id="IPR037041">
    <property type="entry name" value="Trigger_fac_C_sf"/>
</dbReference>
<evidence type="ECO:0000256" key="7">
    <source>
        <dbReference type="ARBA" id="ARBA00023235"/>
    </source>
</evidence>
<accession>A0ABW4JPX2</accession>
<name>A0ABW4JPX2_9HYPH</name>
<evidence type="ECO:0000256" key="1">
    <source>
        <dbReference type="ARBA" id="ARBA00000971"/>
    </source>
</evidence>
<dbReference type="PROSITE" id="PS50059">
    <property type="entry name" value="FKBP_PPIASE"/>
    <property type="match status" value="1"/>
</dbReference>
<evidence type="ECO:0000256" key="5">
    <source>
        <dbReference type="ARBA" id="ARBA00023110"/>
    </source>
</evidence>
<dbReference type="RefSeq" id="WP_149891989.1">
    <property type="nucleotide sequence ID" value="NZ_JBHUFA010000001.1"/>
</dbReference>
<dbReference type="SUPFAM" id="SSF102735">
    <property type="entry name" value="Trigger factor ribosome-binding domain"/>
    <property type="match status" value="1"/>
</dbReference>
<dbReference type="Pfam" id="PF05697">
    <property type="entry name" value="Trigger_N"/>
    <property type="match status" value="1"/>
</dbReference>
<keyword evidence="5 10" id="KW-0697">Rotamase</keyword>
<evidence type="ECO:0000259" key="13">
    <source>
        <dbReference type="PROSITE" id="PS50059"/>
    </source>
</evidence>
<dbReference type="Pfam" id="PF00254">
    <property type="entry name" value="FKBP_C"/>
    <property type="match status" value="1"/>
</dbReference>
<reference evidence="15" key="1">
    <citation type="journal article" date="2019" name="Int. J. Syst. Evol. Microbiol.">
        <title>The Global Catalogue of Microorganisms (GCM) 10K type strain sequencing project: providing services to taxonomists for standard genome sequencing and annotation.</title>
        <authorList>
            <consortium name="The Broad Institute Genomics Platform"/>
            <consortium name="The Broad Institute Genome Sequencing Center for Infectious Disease"/>
            <person name="Wu L."/>
            <person name="Ma J."/>
        </authorList>
    </citation>
    <scope>NUCLEOTIDE SEQUENCE [LARGE SCALE GENOMIC DNA]</scope>
    <source>
        <strain evidence="15">JCM 3369</strain>
    </source>
</reference>
<dbReference type="Gene3D" id="3.10.50.40">
    <property type="match status" value="1"/>
</dbReference>
<comment type="caution">
    <text evidence="14">The sequence shown here is derived from an EMBL/GenBank/DDBJ whole genome shotgun (WGS) entry which is preliminary data.</text>
</comment>
<keyword evidence="10 12" id="KW-0131">Cell cycle</keyword>
<dbReference type="InterPro" id="IPR008880">
    <property type="entry name" value="Trigger_fac_C"/>
</dbReference>
<dbReference type="SUPFAM" id="SSF54534">
    <property type="entry name" value="FKBP-like"/>
    <property type="match status" value="1"/>
</dbReference>
<keyword evidence="15" id="KW-1185">Reference proteome</keyword>
<dbReference type="InterPro" id="IPR001179">
    <property type="entry name" value="PPIase_FKBP_dom"/>
</dbReference>
<dbReference type="PANTHER" id="PTHR30560:SF3">
    <property type="entry name" value="TRIGGER FACTOR-LIKE PROTEIN TIG, CHLOROPLASTIC"/>
    <property type="match status" value="1"/>
</dbReference>
<dbReference type="Gene3D" id="1.10.3120.10">
    <property type="entry name" value="Trigger factor, C-terminal domain"/>
    <property type="match status" value="1"/>
</dbReference>
<dbReference type="EC" id="5.2.1.8" evidence="3 10"/>
<evidence type="ECO:0000256" key="8">
    <source>
        <dbReference type="ARBA" id="ARBA00024849"/>
    </source>
</evidence>
<comment type="function">
    <text evidence="8 10">Involved in protein export. Acts as a chaperone by maintaining the newly synthesized protein in an open conformation. Functions as a peptidyl-prolyl cis-trans isomerase.</text>
</comment>
<comment type="similarity">
    <text evidence="2 10 12">Belongs to the FKBP-type PPIase family. Tig subfamily.</text>
</comment>
<feature type="domain" description="PPIase FKBP-type" evidence="13">
    <location>
        <begin position="167"/>
        <end position="249"/>
    </location>
</feature>
<dbReference type="InterPro" id="IPR046357">
    <property type="entry name" value="PPIase_dom_sf"/>
</dbReference>
<dbReference type="Gene3D" id="3.30.70.1050">
    <property type="entry name" value="Trigger factor ribosome-binding domain"/>
    <property type="match status" value="1"/>
</dbReference>
<dbReference type="PANTHER" id="PTHR30560">
    <property type="entry name" value="TRIGGER FACTOR CHAPERONE AND PEPTIDYL-PROLYL CIS/TRANS ISOMERASE"/>
    <property type="match status" value="1"/>
</dbReference>
<comment type="catalytic activity">
    <reaction evidence="1 10 11">
        <text>[protein]-peptidylproline (omega=180) = [protein]-peptidylproline (omega=0)</text>
        <dbReference type="Rhea" id="RHEA:16237"/>
        <dbReference type="Rhea" id="RHEA-COMP:10747"/>
        <dbReference type="Rhea" id="RHEA-COMP:10748"/>
        <dbReference type="ChEBI" id="CHEBI:83833"/>
        <dbReference type="ChEBI" id="CHEBI:83834"/>
        <dbReference type="EC" id="5.2.1.8"/>
    </reaction>
</comment>
<evidence type="ECO:0000256" key="11">
    <source>
        <dbReference type="PROSITE-ProRule" id="PRU00277"/>
    </source>
</evidence>
<evidence type="ECO:0000256" key="4">
    <source>
        <dbReference type="ARBA" id="ARBA00016902"/>
    </source>
</evidence>
<dbReference type="InterPro" id="IPR008881">
    <property type="entry name" value="Trigger_fac_ribosome-bd_bac"/>
</dbReference>
<keyword evidence="6 10" id="KW-0143">Chaperone</keyword>
<keyword evidence="10" id="KW-0963">Cytoplasm</keyword>
<protein>
    <recommendedName>
        <fullName evidence="4 10">Trigger factor</fullName>
        <shortName evidence="10">TF</shortName>
        <ecNumber evidence="3 10">5.2.1.8</ecNumber>
    </recommendedName>
    <alternativeName>
        <fullName evidence="9 10">PPIase</fullName>
    </alternativeName>
</protein>
<dbReference type="EMBL" id="JBHUFA010000001">
    <property type="protein sequence ID" value="MFD1694125.1"/>
    <property type="molecule type" value="Genomic_DNA"/>
</dbReference>
<dbReference type="Proteomes" id="UP001597327">
    <property type="component" value="Unassembled WGS sequence"/>
</dbReference>
<dbReference type="InterPro" id="IPR027304">
    <property type="entry name" value="Trigger_fact/SurA_dom_sf"/>
</dbReference>
<proteinExistence type="inferred from homology"/>